<feature type="transmembrane region" description="Helical" evidence="1">
    <location>
        <begin position="36"/>
        <end position="60"/>
    </location>
</feature>
<protein>
    <submittedName>
        <fullName evidence="2">Uncharacterized protein</fullName>
    </submittedName>
</protein>
<dbReference type="EMBL" id="JASNGB010000008">
    <property type="protein sequence ID" value="MDL2342931.1"/>
    <property type="molecule type" value="Genomic_DNA"/>
</dbReference>
<evidence type="ECO:0000256" key="1">
    <source>
        <dbReference type="SAM" id="Phobius"/>
    </source>
</evidence>
<keyword evidence="1" id="KW-0472">Membrane</keyword>
<gene>
    <name evidence="2" type="ORF">QOL99_02080</name>
</gene>
<accession>A0ABT7JD00</accession>
<sequence>MTPLTLPLLALLLLGLGGLARREARRDEAWRPLAAVLLALGGLTLAVALLWLMLAAWYIYATPH</sequence>
<evidence type="ECO:0000313" key="2">
    <source>
        <dbReference type="EMBL" id="MDL2342931.1"/>
    </source>
</evidence>
<name>A0ABT7JD00_9DEIO</name>
<keyword evidence="3" id="KW-1185">Reference proteome</keyword>
<keyword evidence="1" id="KW-1133">Transmembrane helix</keyword>
<evidence type="ECO:0000313" key="3">
    <source>
        <dbReference type="Proteomes" id="UP001302059"/>
    </source>
</evidence>
<proteinExistence type="predicted"/>
<keyword evidence="1" id="KW-0812">Transmembrane</keyword>
<dbReference type="RefSeq" id="WP_285520960.1">
    <property type="nucleotide sequence ID" value="NZ_JASNGB010000008.1"/>
</dbReference>
<organism evidence="2 3">
    <name type="scientific">Deinococcus rhizophilus</name>
    <dbReference type="NCBI Taxonomy" id="3049544"/>
    <lineage>
        <taxon>Bacteria</taxon>
        <taxon>Thermotogati</taxon>
        <taxon>Deinococcota</taxon>
        <taxon>Deinococci</taxon>
        <taxon>Deinococcales</taxon>
        <taxon>Deinococcaceae</taxon>
        <taxon>Deinococcus</taxon>
    </lineage>
</organism>
<reference evidence="2 3" key="1">
    <citation type="submission" date="2023-05" db="EMBL/GenBank/DDBJ databases">
        <authorList>
            <person name="Gao F."/>
        </authorList>
    </citation>
    <scope>NUCLEOTIDE SEQUENCE [LARGE SCALE GENOMIC DNA]</scope>
    <source>
        <strain evidence="2 3">MIMF12</strain>
    </source>
</reference>
<comment type="caution">
    <text evidence="2">The sequence shown here is derived from an EMBL/GenBank/DDBJ whole genome shotgun (WGS) entry which is preliminary data.</text>
</comment>
<dbReference type="Proteomes" id="UP001302059">
    <property type="component" value="Unassembled WGS sequence"/>
</dbReference>